<name>A0ABD1GBZ7_SALDI</name>
<evidence type="ECO:0000313" key="4">
    <source>
        <dbReference type="Proteomes" id="UP001567538"/>
    </source>
</evidence>
<feature type="region of interest" description="Disordered" evidence="1">
    <location>
        <begin position="1"/>
        <end position="39"/>
    </location>
</feature>
<dbReference type="Proteomes" id="UP001567538">
    <property type="component" value="Unassembled WGS sequence"/>
</dbReference>
<protein>
    <recommendedName>
        <fullName evidence="2">F-box associated beta-propeller type 1 domain-containing protein</fullName>
    </recommendedName>
</protein>
<accession>A0ABD1GBZ7</accession>
<keyword evidence="4" id="KW-1185">Reference proteome</keyword>
<reference evidence="3 4" key="1">
    <citation type="submission" date="2024-06" db="EMBL/GenBank/DDBJ databases">
        <title>A chromosome level genome sequence of Diviner's sage (Salvia divinorum).</title>
        <authorList>
            <person name="Ford S.A."/>
            <person name="Ro D.-K."/>
            <person name="Ness R.W."/>
            <person name="Phillips M.A."/>
        </authorList>
    </citation>
    <scope>NUCLEOTIDE SEQUENCE [LARGE SCALE GENOMIC DNA]</scope>
    <source>
        <strain evidence="3">SAF-2024a</strain>
        <tissue evidence="3">Leaf</tissue>
    </source>
</reference>
<comment type="caution">
    <text evidence="3">The sequence shown here is derived from an EMBL/GenBank/DDBJ whole genome shotgun (WGS) entry which is preliminary data.</text>
</comment>
<dbReference type="EMBL" id="JBEAFC010000009">
    <property type="protein sequence ID" value="KAL1540566.1"/>
    <property type="molecule type" value="Genomic_DNA"/>
</dbReference>
<dbReference type="InterPro" id="IPR006527">
    <property type="entry name" value="F-box-assoc_dom_typ1"/>
</dbReference>
<gene>
    <name evidence="3" type="ORF">AAHA92_24903</name>
</gene>
<dbReference type="AlphaFoldDB" id="A0ABD1GBZ7"/>
<feature type="compositionally biased region" description="Basic and acidic residues" evidence="1">
    <location>
        <begin position="1"/>
        <end position="11"/>
    </location>
</feature>
<organism evidence="3 4">
    <name type="scientific">Salvia divinorum</name>
    <name type="common">Maria pastora</name>
    <name type="synonym">Diviner's sage</name>
    <dbReference type="NCBI Taxonomy" id="28513"/>
    <lineage>
        <taxon>Eukaryota</taxon>
        <taxon>Viridiplantae</taxon>
        <taxon>Streptophyta</taxon>
        <taxon>Embryophyta</taxon>
        <taxon>Tracheophyta</taxon>
        <taxon>Spermatophyta</taxon>
        <taxon>Magnoliopsida</taxon>
        <taxon>eudicotyledons</taxon>
        <taxon>Gunneridae</taxon>
        <taxon>Pentapetalae</taxon>
        <taxon>asterids</taxon>
        <taxon>lamiids</taxon>
        <taxon>Lamiales</taxon>
        <taxon>Lamiaceae</taxon>
        <taxon>Nepetoideae</taxon>
        <taxon>Mentheae</taxon>
        <taxon>Salviinae</taxon>
        <taxon>Salvia</taxon>
        <taxon>Salvia subgen. Calosphace</taxon>
    </lineage>
</organism>
<evidence type="ECO:0000313" key="3">
    <source>
        <dbReference type="EMBL" id="KAL1540566.1"/>
    </source>
</evidence>
<dbReference type="PANTHER" id="PTHR31672">
    <property type="entry name" value="BNACNNG10540D PROTEIN"/>
    <property type="match status" value="1"/>
</dbReference>
<sequence>MKRINDFRTEASSDPSLHPRHSVTRSNPGLHRSEHEHERGHDTVFVCTELPRNIAYDPERGHVLVNHTGSHSYKIVDLMKDGSTTTTPVPLPPFHTLAEHKPLPCISSAEGLIVLWWPCSQVLSVCNPVTREYVRVAIPEEINPANIRYPITHRRRVEHDDVSYGFGVSRKSKQYKLVWIVRGQKCQVHTLATGQWRVGWSPPKIEGKQECASVGGKLHWLQNWEKVCSFNLESEVFTGFSAPPRPNGSRRLCVLEECLCVCDYDEDGIRIWIMRGEGDWSVQFVIPKNMVLRDMKRALPIKVMDSIACHFKPSFVSLKTLLEHQEFIYSS</sequence>
<dbReference type="NCBIfam" id="TIGR01640">
    <property type="entry name" value="F_box_assoc_1"/>
    <property type="match status" value="1"/>
</dbReference>
<dbReference type="InterPro" id="IPR050796">
    <property type="entry name" value="SCF_F-box_component"/>
</dbReference>
<evidence type="ECO:0000259" key="2">
    <source>
        <dbReference type="Pfam" id="PF07734"/>
    </source>
</evidence>
<evidence type="ECO:0000256" key="1">
    <source>
        <dbReference type="SAM" id="MobiDB-lite"/>
    </source>
</evidence>
<dbReference type="PANTHER" id="PTHR31672:SF13">
    <property type="entry name" value="F-BOX PROTEIN CPR30-LIKE"/>
    <property type="match status" value="1"/>
</dbReference>
<dbReference type="Pfam" id="PF07734">
    <property type="entry name" value="FBA_1"/>
    <property type="match status" value="1"/>
</dbReference>
<feature type="domain" description="F-box associated beta-propeller type 1" evidence="2">
    <location>
        <begin position="108"/>
        <end position="275"/>
    </location>
</feature>
<proteinExistence type="predicted"/>
<dbReference type="InterPro" id="IPR017451">
    <property type="entry name" value="F-box-assoc_interact_dom"/>
</dbReference>